<accession>A0A011N397</accession>
<feature type="domain" description="Phasin" evidence="1">
    <location>
        <begin position="45"/>
        <end position="138"/>
    </location>
</feature>
<comment type="caution">
    <text evidence="2">The sequence shown here is derived from an EMBL/GenBank/DDBJ whole genome shotgun (WGS) entry which is preliminary data.</text>
</comment>
<protein>
    <submittedName>
        <fullName evidence="2">Phasin family protein</fullName>
    </submittedName>
</protein>
<sequence>MIDVSKQMGDWLQGLSSLDPSKASEQLLNALARLEVPGINMDALLASQRDNLEALNAANRAAMEGVKAVGEWQLKILQETVQGMTTAVGGLARAGSPQQLVAAETELAKKAFETAVSKMRELAEIVAKANQQATDAIVNRVPASLDEIRDVLKLPPPPGA</sequence>
<dbReference type="Pfam" id="PF09361">
    <property type="entry name" value="Phasin_2"/>
    <property type="match status" value="1"/>
</dbReference>
<gene>
    <name evidence="2" type="ORF">AW08_00577</name>
</gene>
<dbReference type="PATRIC" id="fig|1454001.3.peg.552"/>
<name>A0A011N397_9PROT</name>
<keyword evidence="3" id="KW-1185">Reference proteome</keyword>
<proteinExistence type="predicted"/>
<reference evidence="2" key="1">
    <citation type="submission" date="2014-02" db="EMBL/GenBank/DDBJ databases">
        <title>Expanding our view of genomic diversity in Candidatus Accumulibacter clades.</title>
        <authorList>
            <person name="Skennerton C.T."/>
            <person name="Barr J.J."/>
            <person name="Slater F.R."/>
            <person name="Bond P.L."/>
            <person name="Tyson G.W."/>
        </authorList>
    </citation>
    <scope>NUCLEOTIDE SEQUENCE [LARGE SCALE GENOMIC DNA]</scope>
</reference>
<evidence type="ECO:0000313" key="3">
    <source>
        <dbReference type="Proteomes" id="UP000020218"/>
    </source>
</evidence>
<dbReference type="InterPro" id="IPR010127">
    <property type="entry name" value="Phasin_subfam-1"/>
</dbReference>
<dbReference type="STRING" id="1454001.AW08_00577"/>
<dbReference type="Proteomes" id="UP000020218">
    <property type="component" value="Unassembled WGS sequence"/>
</dbReference>
<organism evidence="2 3">
    <name type="scientific">Candidatus Accumulibacter adjunctus</name>
    <dbReference type="NCBI Taxonomy" id="1454001"/>
    <lineage>
        <taxon>Bacteria</taxon>
        <taxon>Pseudomonadati</taxon>
        <taxon>Pseudomonadota</taxon>
        <taxon>Betaproteobacteria</taxon>
        <taxon>Candidatus Accumulibacter</taxon>
    </lineage>
</organism>
<dbReference type="AlphaFoldDB" id="A0A011N397"/>
<evidence type="ECO:0000313" key="2">
    <source>
        <dbReference type="EMBL" id="EXI69366.1"/>
    </source>
</evidence>
<dbReference type="NCBIfam" id="TIGR01841">
    <property type="entry name" value="phasin"/>
    <property type="match status" value="1"/>
</dbReference>
<dbReference type="EMBL" id="JFAX01000002">
    <property type="protein sequence ID" value="EXI69366.1"/>
    <property type="molecule type" value="Genomic_DNA"/>
</dbReference>
<evidence type="ECO:0000259" key="1">
    <source>
        <dbReference type="Pfam" id="PF09361"/>
    </source>
</evidence>
<dbReference type="InterPro" id="IPR018968">
    <property type="entry name" value="Phasin"/>
</dbReference>